<feature type="transmembrane region" description="Helical" evidence="2">
    <location>
        <begin position="92"/>
        <end position="112"/>
    </location>
</feature>
<feature type="region of interest" description="Disordered" evidence="1">
    <location>
        <begin position="141"/>
        <end position="160"/>
    </location>
</feature>
<keyword evidence="4" id="KW-1185">Reference proteome</keyword>
<protein>
    <recommendedName>
        <fullName evidence="5">Copper transporter</fullName>
    </recommendedName>
</protein>
<keyword evidence="2" id="KW-1133">Transmembrane helix</keyword>
<reference evidence="4" key="2">
    <citation type="submission" date="2015-01" db="EMBL/GenBank/DDBJ databases">
        <title>Evolutionary Origins and Diversification of the Mycorrhizal Mutualists.</title>
        <authorList>
            <consortium name="DOE Joint Genome Institute"/>
            <consortium name="Mycorrhizal Genomics Consortium"/>
            <person name="Kohler A."/>
            <person name="Kuo A."/>
            <person name="Nagy L.G."/>
            <person name="Floudas D."/>
            <person name="Copeland A."/>
            <person name="Barry K.W."/>
            <person name="Cichocki N."/>
            <person name="Veneault-Fourrey C."/>
            <person name="LaButti K."/>
            <person name="Lindquist E.A."/>
            <person name="Lipzen A."/>
            <person name="Lundell T."/>
            <person name="Morin E."/>
            <person name="Murat C."/>
            <person name="Riley R."/>
            <person name="Ohm R."/>
            <person name="Sun H."/>
            <person name="Tunlid A."/>
            <person name="Henrissat B."/>
            <person name="Grigoriev I.V."/>
            <person name="Hibbett D.S."/>
            <person name="Martin F."/>
        </authorList>
    </citation>
    <scope>NUCLEOTIDE SEQUENCE [LARGE SCALE GENOMIC DNA]</scope>
    <source>
        <strain evidence="4">LaAM-08-1</strain>
    </source>
</reference>
<evidence type="ECO:0000313" key="3">
    <source>
        <dbReference type="EMBL" id="KIK07292.1"/>
    </source>
</evidence>
<sequence length="237" mass="26747">MDDWQPLQLHWTFREQHVLFPSITLHSFSSFLTAALVVSVICLVERLLSFSLDKRLGPGILKRSRWLSALWRAAIYWTATFLRLLYMLAAMTFHLGIILVIVTTLAAAQLAIELQNTPNTLRPHEVSDVMSQPLLQEHPYPLKSVRTRQNSRSKSKPENIFIHPAQSNLARADAAALELGISGGTERVHANNYQREEAAWEVGQGRDMARELLLGQKQKNQPSFHVGSDSDLESPSE</sequence>
<accession>A0A0C9YAI4</accession>
<dbReference type="EMBL" id="KN838548">
    <property type="protein sequence ID" value="KIK07292.1"/>
    <property type="molecule type" value="Genomic_DNA"/>
</dbReference>
<name>A0A0C9YAI4_9AGAR</name>
<keyword evidence="2" id="KW-0812">Transmembrane</keyword>
<evidence type="ECO:0000256" key="2">
    <source>
        <dbReference type="SAM" id="Phobius"/>
    </source>
</evidence>
<dbReference type="OrthoDB" id="73901at2759"/>
<dbReference type="AlphaFoldDB" id="A0A0C9YAI4"/>
<proteinExistence type="predicted"/>
<evidence type="ECO:0000313" key="4">
    <source>
        <dbReference type="Proteomes" id="UP000054477"/>
    </source>
</evidence>
<dbReference type="Proteomes" id="UP000054477">
    <property type="component" value="Unassembled WGS sequence"/>
</dbReference>
<evidence type="ECO:0008006" key="5">
    <source>
        <dbReference type="Google" id="ProtNLM"/>
    </source>
</evidence>
<feature type="transmembrane region" description="Helical" evidence="2">
    <location>
        <begin position="28"/>
        <end position="48"/>
    </location>
</feature>
<keyword evidence="2" id="KW-0472">Membrane</keyword>
<gene>
    <name evidence="3" type="ORF">K443DRAFT_129291</name>
</gene>
<feature type="compositionally biased region" description="Basic residues" evidence="1">
    <location>
        <begin position="145"/>
        <end position="154"/>
    </location>
</feature>
<dbReference type="HOGENOM" id="CLU_102614_0_0_1"/>
<organism evidence="3 4">
    <name type="scientific">Laccaria amethystina LaAM-08-1</name>
    <dbReference type="NCBI Taxonomy" id="1095629"/>
    <lineage>
        <taxon>Eukaryota</taxon>
        <taxon>Fungi</taxon>
        <taxon>Dikarya</taxon>
        <taxon>Basidiomycota</taxon>
        <taxon>Agaricomycotina</taxon>
        <taxon>Agaricomycetes</taxon>
        <taxon>Agaricomycetidae</taxon>
        <taxon>Agaricales</taxon>
        <taxon>Agaricineae</taxon>
        <taxon>Hydnangiaceae</taxon>
        <taxon>Laccaria</taxon>
    </lineage>
</organism>
<reference evidence="3 4" key="1">
    <citation type="submission" date="2014-04" db="EMBL/GenBank/DDBJ databases">
        <authorList>
            <consortium name="DOE Joint Genome Institute"/>
            <person name="Kuo A."/>
            <person name="Kohler A."/>
            <person name="Nagy L.G."/>
            <person name="Floudas D."/>
            <person name="Copeland A."/>
            <person name="Barry K.W."/>
            <person name="Cichocki N."/>
            <person name="Veneault-Fourrey C."/>
            <person name="LaButti K."/>
            <person name="Lindquist E.A."/>
            <person name="Lipzen A."/>
            <person name="Lundell T."/>
            <person name="Morin E."/>
            <person name="Murat C."/>
            <person name="Sun H."/>
            <person name="Tunlid A."/>
            <person name="Henrissat B."/>
            <person name="Grigoriev I.V."/>
            <person name="Hibbett D.S."/>
            <person name="Martin F."/>
            <person name="Nordberg H.P."/>
            <person name="Cantor M.N."/>
            <person name="Hua S.X."/>
        </authorList>
    </citation>
    <scope>NUCLEOTIDE SEQUENCE [LARGE SCALE GENOMIC DNA]</scope>
    <source>
        <strain evidence="3 4">LaAM-08-1</strain>
    </source>
</reference>
<evidence type="ECO:0000256" key="1">
    <source>
        <dbReference type="SAM" id="MobiDB-lite"/>
    </source>
</evidence>
<feature type="region of interest" description="Disordered" evidence="1">
    <location>
        <begin position="216"/>
        <end position="237"/>
    </location>
</feature>